<evidence type="ECO:0000313" key="3">
    <source>
        <dbReference type="EMBL" id="KAF7294633.1"/>
    </source>
</evidence>
<evidence type="ECO:0000256" key="1">
    <source>
        <dbReference type="SAM" id="Coils"/>
    </source>
</evidence>
<reference evidence="3" key="1">
    <citation type="submission" date="2020-05" db="EMBL/GenBank/DDBJ databases">
        <title>Mycena genomes resolve the evolution of fungal bioluminescence.</title>
        <authorList>
            <person name="Tsai I.J."/>
        </authorList>
    </citation>
    <scope>NUCLEOTIDE SEQUENCE</scope>
    <source>
        <strain evidence="3">171206Taipei</strain>
    </source>
</reference>
<keyword evidence="1" id="KW-0175">Coiled coil</keyword>
<protein>
    <submittedName>
        <fullName evidence="3">Uncharacterized protein</fullName>
    </submittedName>
</protein>
<sequence length="342" mass="39322">MSTVITTALSYDGFKVWLEDDHGNPLQIWSPSIDSRRQVSGTVRLPATQSYHVYWKNKEFGAKLTSVNTFCEVVRPVRKHPQQPWPVTAACFMSENVPSTQIKCSTKGRVRWPPRKDIDIWLRKRGSSDKVELRLWSLVQPPTQEEITNLEVQQHCRAGLPRLRLNGDTALIFRFNLEPDTSSREEIDVNSESELTELDSIELDGNIVESRGDENLSRVTSSSRPSAPIEAWANSVCVETPPNTSGSSSSKLKRKRSQSKDEESDSDSGGELIKEHTLLKGQLEEIETTKRIKRDEEHALRERFRRTIKANKVKLERERRALHKREERYERLKSILAQEFED</sequence>
<evidence type="ECO:0000313" key="4">
    <source>
        <dbReference type="Proteomes" id="UP000636479"/>
    </source>
</evidence>
<dbReference type="Proteomes" id="UP000636479">
    <property type="component" value="Unassembled WGS sequence"/>
</dbReference>
<evidence type="ECO:0000256" key="2">
    <source>
        <dbReference type="SAM" id="MobiDB-lite"/>
    </source>
</evidence>
<feature type="region of interest" description="Disordered" evidence="2">
    <location>
        <begin position="183"/>
        <end position="279"/>
    </location>
</feature>
<gene>
    <name evidence="3" type="ORF">MIND_00999900</name>
</gene>
<keyword evidence="4" id="KW-1185">Reference proteome</keyword>
<feature type="coiled-coil region" evidence="1">
    <location>
        <begin position="305"/>
        <end position="335"/>
    </location>
</feature>
<dbReference type="EMBL" id="JACAZF010000009">
    <property type="protein sequence ID" value="KAF7294633.1"/>
    <property type="molecule type" value="Genomic_DNA"/>
</dbReference>
<organism evidence="3 4">
    <name type="scientific">Mycena indigotica</name>
    <dbReference type="NCBI Taxonomy" id="2126181"/>
    <lineage>
        <taxon>Eukaryota</taxon>
        <taxon>Fungi</taxon>
        <taxon>Dikarya</taxon>
        <taxon>Basidiomycota</taxon>
        <taxon>Agaricomycotina</taxon>
        <taxon>Agaricomycetes</taxon>
        <taxon>Agaricomycetidae</taxon>
        <taxon>Agaricales</taxon>
        <taxon>Marasmiineae</taxon>
        <taxon>Mycenaceae</taxon>
        <taxon>Mycena</taxon>
    </lineage>
</organism>
<dbReference type="AlphaFoldDB" id="A0A8H6VY90"/>
<comment type="caution">
    <text evidence="3">The sequence shown here is derived from an EMBL/GenBank/DDBJ whole genome shotgun (WGS) entry which is preliminary data.</text>
</comment>
<dbReference type="GeneID" id="59349118"/>
<name>A0A8H6VY90_9AGAR</name>
<proteinExistence type="predicted"/>
<feature type="compositionally biased region" description="Acidic residues" evidence="2">
    <location>
        <begin position="188"/>
        <end position="202"/>
    </location>
</feature>
<accession>A0A8H6VY90</accession>
<dbReference type="RefSeq" id="XP_037215996.1">
    <property type="nucleotide sequence ID" value="XM_037366602.1"/>
</dbReference>